<comment type="caution">
    <text evidence="2">The sequence shown here is derived from an EMBL/GenBank/DDBJ whole genome shotgun (WGS) entry which is preliminary data.</text>
</comment>
<reference evidence="3" key="1">
    <citation type="journal article" date="2019" name="Int. J. Syst. Evol. Microbiol.">
        <title>The Global Catalogue of Microorganisms (GCM) 10K type strain sequencing project: providing services to taxonomists for standard genome sequencing and annotation.</title>
        <authorList>
            <consortium name="The Broad Institute Genomics Platform"/>
            <consortium name="The Broad Institute Genome Sequencing Center for Infectious Disease"/>
            <person name="Wu L."/>
            <person name="Ma J."/>
        </authorList>
    </citation>
    <scope>NUCLEOTIDE SEQUENCE [LARGE SCALE GENOMIC DNA]</scope>
    <source>
        <strain evidence="3">KCTC 19812</strain>
    </source>
</reference>
<gene>
    <name evidence="2" type="ORF">ACFSKV_00750</name>
</gene>
<keyword evidence="1" id="KW-0812">Transmembrane</keyword>
<evidence type="ECO:0000313" key="2">
    <source>
        <dbReference type="EMBL" id="MFD2200073.1"/>
    </source>
</evidence>
<name>A0ABW5B547_9BACT</name>
<keyword evidence="3" id="KW-1185">Reference proteome</keyword>
<protein>
    <submittedName>
        <fullName evidence="2">Uncharacterized protein</fullName>
    </submittedName>
</protein>
<feature type="transmembrane region" description="Helical" evidence="1">
    <location>
        <begin position="7"/>
        <end position="27"/>
    </location>
</feature>
<evidence type="ECO:0000313" key="3">
    <source>
        <dbReference type="Proteomes" id="UP001597414"/>
    </source>
</evidence>
<dbReference type="Proteomes" id="UP001597414">
    <property type="component" value="Unassembled WGS sequence"/>
</dbReference>
<feature type="transmembrane region" description="Helical" evidence="1">
    <location>
        <begin position="115"/>
        <end position="136"/>
    </location>
</feature>
<feature type="transmembrane region" description="Helical" evidence="1">
    <location>
        <begin position="47"/>
        <end position="65"/>
    </location>
</feature>
<accession>A0ABW5B547</accession>
<feature type="transmembrane region" description="Helical" evidence="1">
    <location>
        <begin position="86"/>
        <end position="103"/>
    </location>
</feature>
<keyword evidence="1" id="KW-1133">Transmembrane helix</keyword>
<sequence>MKREVIVIAHIISTVIAILTIGCFFTFSLLAEIQGEEAFIKQVKKGILFALPIMLIIMPMLKITGGKLAGKSKNPFVQQKQKRMKFILVNGITLIFLACFLYYRSHYLEIDSVFLVAQIAELVLGFTNLSLILINARTGFQLSRKYF</sequence>
<dbReference type="PROSITE" id="PS51257">
    <property type="entry name" value="PROKAR_LIPOPROTEIN"/>
    <property type="match status" value="1"/>
</dbReference>
<dbReference type="RefSeq" id="WP_380799614.1">
    <property type="nucleotide sequence ID" value="NZ_JBHUIV010000002.1"/>
</dbReference>
<evidence type="ECO:0000256" key="1">
    <source>
        <dbReference type="SAM" id="Phobius"/>
    </source>
</evidence>
<proteinExistence type="predicted"/>
<keyword evidence="1" id="KW-0472">Membrane</keyword>
<dbReference type="EMBL" id="JBHUIV010000002">
    <property type="protein sequence ID" value="MFD2200073.1"/>
    <property type="molecule type" value="Genomic_DNA"/>
</dbReference>
<organism evidence="2 3">
    <name type="scientific">Shivajiella indica</name>
    <dbReference type="NCBI Taxonomy" id="872115"/>
    <lineage>
        <taxon>Bacteria</taxon>
        <taxon>Pseudomonadati</taxon>
        <taxon>Bacteroidota</taxon>
        <taxon>Cytophagia</taxon>
        <taxon>Cytophagales</taxon>
        <taxon>Cyclobacteriaceae</taxon>
        <taxon>Shivajiella</taxon>
    </lineage>
</organism>